<dbReference type="InterPro" id="IPR018170">
    <property type="entry name" value="Aldo/ket_reductase_CS"/>
</dbReference>
<reference evidence="5 6" key="1">
    <citation type="submission" date="2023-08" db="EMBL/GenBank/DDBJ databases">
        <title>Black Yeasts Isolated from many extreme environments.</title>
        <authorList>
            <person name="Coleine C."/>
            <person name="Stajich J.E."/>
            <person name="Selbmann L."/>
        </authorList>
    </citation>
    <scope>NUCLEOTIDE SEQUENCE [LARGE SCALE GENOMIC DNA]</scope>
    <source>
        <strain evidence="5 6">CCFEE 5935</strain>
    </source>
</reference>
<dbReference type="InterPro" id="IPR036812">
    <property type="entry name" value="NAD(P)_OxRdtase_dom_sf"/>
</dbReference>
<evidence type="ECO:0000313" key="6">
    <source>
        <dbReference type="Proteomes" id="UP001337655"/>
    </source>
</evidence>
<comment type="similarity">
    <text evidence="1">Belongs to the aldo/keto reductase family.</text>
</comment>
<dbReference type="PRINTS" id="PR00069">
    <property type="entry name" value="ALDKETRDTASE"/>
</dbReference>
<protein>
    <recommendedName>
        <fullName evidence="4">NADP-dependent oxidoreductase domain-containing protein</fullName>
    </recommendedName>
</protein>
<evidence type="ECO:0000256" key="2">
    <source>
        <dbReference type="ARBA" id="ARBA00022857"/>
    </source>
</evidence>
<proteinExistence type="inferred from homology"/>
<feature type="domain" description="NADP-dependent oxidoreductase" evidence="4">
    <location>
        <begin position="22"/>
        <end position="346"/>
    </location>
</feature>
<dbReference type="GO" id="GO:0016616">
    <property type="term" value="F:oxidoreductase activity, acting on the CH-OH group of donors, NAD or NADP as acceptor"/>
    <property type="evidence" value="ECO:0007669"/>
    <property type="project" value="UniProtKB-ARBA"/>
</dbReference>
<evidence type="ECO:0000259" key="4">
    <source>
        <dbReference type="Pfam" id="PF00248"/>
    </source>
</evidence>
<dbReference type="Gene3D" id="3.20.20.100">
    <property type="entry name" value="NADP-dependent oxidoreductase domain"/>
    <property type="match status" value="1"/>
</dbReference>
<dbReference type="SUPFAM" id="SSF51430">
    <property type="entry name" value="NAD(P)-linked oxidoreductase"/>
    <property type="match status" value="1"/>
</dbReference>
<dbReference type="Proteomes" id="UP001337655">
    <property type="component" value="Unassembled WGS sequence"/>
</dbReference>
<evidence type="ECO:0000256" key="1">
    <source>
        <dbReference type="ARBA" id="ARBA00007905"/>
    </source>
</evidence>
<dbReference type="AlphaFoldDB" id="A0AAV9P1P9"/>
<dbReference type="RefSeq" id="XP_064656233.1">
    <property type="nucleotide sequence ID" value="XM_064805773.1"/>
</dbReference>
<gene>
    <name evidence="5" type="ORF">LTR77_008541</name>
</gene>
<keyword evidence="6" id="KW-1185">Reference proteome</keyword>
<dbReference type="InterPro" id="IPR020471">
    <property type="entry name" value="AKR"/>
</dbReference>
<dbReference type="PANTHER" id="PTHR43827:SF3">
    <property type="entry name" value="NADP-DEPENDENT OXIDOREDUCTASE DOMAIN-CONTAINING PROTEIN"/>
    <property type="match status" value="1"/>
</dbReference>
<dbReference type="PANTHER" id="PTHR43827">
    <property type="entry name" value="2,5-DIKETO-D-GLUCONIC ACID REDUCTASE"/>
    <property type="match status" value="1"/>
</dbReference>
<dbReference type="GeneID" id="89929874"/>
<keyword evidence="2" id="KW-0521">NADP</keyword>
<dbReference type="InterPro" id="IPR023210">
    <property type="entry name" value="NADP_OxRdtase_dom"/>
</dbReference>
<dbReference type="CDD" id="cd19071">
    <property type="entry name" value="AKR_AKR1-5-like"/>
    <property type="match status" value="1"/>
</dbReference>
<comment type="caution">
    <text evidence="5">The sequence shown here is derived from an EMBL/GenBank/DDBJ whole genome shotgun (WGS) entry which is preliminary data.</text>
</comment>
<accession>A0AAV9P1P9</accession>
<dbReference type="PROSITE" id="PS00062">
    <property type="entry name" value="ALDOKETO_REDUCTASE_2"/>
    <property type="match status" value="1"/>
</dbReference>
<dbReference type="Pfam" id="PF00248">
    <property type="entry name" value="Aldo_ket_red"/>
    <property type="match status" value="1"/>
</dbReference>
<name>A0AAV9P1P9_9PEZI</name>
<sequence length="370" mass="41109">MALPRSFPIQAAGGKTIDLPSVGFGTWAFEGGPTDPANPEWIKKALKVAFDTGYRHLECAWFYDVDREIGEAIREYGIPHFEIFISSKIWPNFYHPDYVEVCCDKILDGMGVNHVDCLLLHWPCAFRPTSLEALKTASAQDQASMEQKGMALTQDGDVMIDWQWTSEPIARAGGHPEGSIVPTWKSMEKLVQKGKARAIGVSNFDIADLKALLPHATIPISVNQIEAHPWFPNRDVVEFGNKHGIVTSCFSPFAGQKADGATLVQDPTVKKLAEKNCMGVGQLLQSWAVHVVLDSLQWDASEQTCTFTSVQRGTVPLGKSGNEERIKANFAVRRLSDEDIQALDDLERPNGTGRSIDFRKEWGVELWLKK</sequence>
<dbReference type="EMBL" id="JAVRRT010000014">
    <property type="protein sequence ID" value="KAK5166280.1"/>
    <property type="molecule type" value="Genomic_DNA"/>
</dbReference>
<organism evidence="5 6">
    <name type="scientific">Saxophila tyrrhenica</name>
    <dbReference type="NCBI Taxonomy" id="1690608"/>
    <lineage>
        <taxon>Eukaryota</taxon>
        <taxon>Fungi</taxon>
        <taxon>Dikarya</taxon>
        <taxon>Ascomycota</taxon>
        <taxon>Pezizomycotina</taxon>
        <taxon>Dothideomycetes</taxon>
        <taxon>Dothideomycetidae</taxon>
        <taxon>Mycosphaerellales</taxon>
        <taxon>Extremaceae</taxon>
        <taxon>Saxophila</taxon>
    </lineage>
</organism>
<keyword evidence="3" id="KW-0560">Oxidoreductase</keyword>
<evidence type="ECO:0000313" key="5">
    <source>
        <dbReference type="EMBL" id="KAK5166280.1"/>
    </source>
</evidence>
<evidence type="ECO:0000256" key="3">
    <source>
        <dbReference type="ARBA" id="ARBA00023002"/>
    </source>
</evidence>